<protein>
    <submittedName>
        <fullName evidence="1">Uncharacterized protein</fullName>
    </submittedName>
</protein>
<proteinExistence type="predicted"/>
<evidence type="ECO:0000313" key="2">
    <source>
        <dbReference type="Proteomes" id="UP000075884"/>
    </source>
</evidence>
<dbReference type="EnsemblMetazoa" id="ADIR014494-RA">
    <property type="protein sequence ID" value="ADIR014494-PA"/>
    <property type="gene ID" value="ADIR014494"/>
</dbReference>
<accession>A0A182NXB1</accession>
<evidence type="ECO:0000313" key="1">
    <source>
        <dbReference type="EnsemblMetazoa" id="ADIR014494-PA"/>
    </source>
</evidence>
<reference evidence="1" key="2">
    <citation type="submission" date="2020-05" db="UniProtKB">
        <authorList>
            <consortium name="EnsemblMetazoa"/>
        </authorList>
    </citation>
    <scope>IDENTIFICATION</scope>
    <source>
        <strain evidence="1">WRAIR2</strain>
    </source>
</reference>
<sequence length="95" mass="10942">MSSFFGLERFCCAHSQQNALPRIRSLIGLRRTRSLFFRCMRTCWIVFFFILFCLQRGLKYKHAQVLENKTPSLKPASLLVSACLHLSSTRALANS</sequence>
<name>A0A182NXB1_9DIPT</name>
<dbReference type="Proteomes" id="UP000075884">
    <property type="component" value="Unassembled WGS sequence"/>
</dbReference>
<reference evidence="2" key="1">
    <citation type="submission" date="2013-03" db="EMBL/GenBank/DDBJ databases">
        <title>The Genome Sequence of Anopheles dirus WRAIR2.</title>
        <authorList>
            <consortium name="The Broad Institute Genomics Platform"/>
            <person name="Neafsey D.E."/>
            <person name="Walton C."/>
            <person name="Walker B."/>
            <person name="Young S.K."/>
            <person name="Zeng Q."/>
            <person name="Gargeya S."/>
            <person name="Fitzgerald M."/>
            <person name="Haas B."/>
            <person name="Abouelleil A."/>
            <person name="Allen A.W."/>
            <person name="Alvarado L."/>
            <person name="Arachchi H.M."/>
            <person name="Berlin A.M."/>
            <person name="Chapman S.B."/>
            <person name="Gainer-Dewar J."/>
            <person name="Goldberg J."/>
            <person name="Griggs A."/>
            <person name="Gujja S."/>
            <person name="Hansen M."/>
            <person name="Howarth C."/>
            <person name="Imamovic A."/>
            <person name="Ireland A."/>
            <person name="Larimer J."/>
            <person name="McCowan C."/>
            <person name="Murphy C."/>
            <person name="Pearson M."/>
            <person name="Poon T.W."/>
            <person name="Priest M."/>
            <person name="Roberts A."/>
            <person name="Saif S."/>
            <person name="Shea T."/>
            <person name="Sisk P."/>
            <person name="Sykes S."/>
            <person name="Wortman J."/>
            <person name="Nusbaum C."/>
            <person name="Birren B."/>
        </authorList>
    </citation>
    <scope>NUCLEOTIDE SEQUENCE [LARGE SCALE GENOMIC DNA]</scope>
    <source>
        <strain evidence="2">WRAIR2</strain>
    </source>
</reference>
<keyword evidence="2" id="KW-1185">Reference proteome</keyword>
<dbReference type="VEuPathDB" id="VectorBase:ADIR014494"/>
<dbReference type="AlphaFoldDB" id="A0A182NXB1"/>
<organism evidence="1 2">
    <name type="scientific">Anopheles dirus</name>
    <dbReference type="NCBI Taxonomy" id="7168"/>
    <lineage>
        <taxon>Eukaryota</taxon>
        <taxon>Metazoa</taxon>
        <taxon>Ecdysozoa</taxon>
        <taxon>Arthropoda</taxon>
        <taxon>Hexapoda</taxon>
        <taxon>Insecta</taxon>
        <taxon>Pterygota</taxon>
        <taxon>Neoptera</taxon>
        <taxon>Endopterygota</taxon>
        <taxon>Diptera</taxon>
        <taxon>Nematocera</taxon>
        <taxon>Culicoidea</taxon>
        <taxon>Culicidae</taxon>
        <taxon>Anophelinae</taxon>
        <taxon>Anopheles</taxon>
    </lineage>
</organism>